<dbReference type="Pfam" id="PF03105">
    <property type="entry name" value="SPX"/>
    <property type="match status" value="1"/>
</dbReference>
<proteinExistence type="predicted"/>
<dbReference type="EMBL" id="RBNI01010273">
    <property type="protein sequence ID" value="RUP43808.1"/>
    <property type="molecule type" value="Genomic_DNA"/>
</dbReference>
<name>A0A433CZ08_9FUNG</name>
<comment type="caution">
    <text evidence="1">The sequence shown here is derived from an EMBL/GenBank/DDBJ whole genome shotgun (WGS) entry which is preliminary data.</text>
</comment>
<keyword evidence="2" id="KW-1185">Reference proteome</keyword>
<gene>
    <name evidence="1" type="ORF">BC936DRAFT_136700</name>
</gene>
<reference evidence="1 2" key="1">
    <citation type="journal article" date="2018" name="New Phytol.">
        <title>Phylogenomics of Endogonaceae and evolution of mycorrhizas within Mucoromycota.</title>
        <authorList>
            <person name="Chang Y."/>
            <person name="Desiro A."/>
            <person name="Na H."/>
            <person name="Sandor L."/>
            <person name="Lipzen A."/>
            <person name="Clum A."/>
            <person name="Barry K."/>
            <person name="Grigoriev I.V."/>
            <person name="Martin F.M."/>
            <person name="Stajich J.E."/>
            <person name="Smith M.E."/>
            <person name="Bonito G."/>
            <person name="Spatafora J.W."/>
        </authorList>
    </citation>
    <scope>NUCLEOTIDE SEQUENCE [LARGE SCALE GENOMIC DNA]</scope>
    <source>
        <strain evidence="1 2">GMNB39</strain>
    </source>
</reference>
<sequence length="73" mass="8644">MKFGKSLDTALEDMPCEWRPYVIQYKSLKKCINKIVEELETRGLSADLLTEWLQKNEANDADHKLHKLDYFLQ</sequence>
<organism evidence="1 2">
    <name type="scientific">Jimgerdemannia flammicorona</name>
    <dbReference type="NCBI Taxonomy" id="994334"/>
    <lineage>
        <taxon>Eukaryota</taxon>
        <taxon>Fungi</taxon>
        <taxon>Fungi incertae sedis</taxon>
        <taxon>Mucoromycota</taxon>
        <taxon>Mucoromycotina</taxon>
        <taxon>Endogonomycetes</taxon>
        <taxon>Endogonales</taxon>
        <taxon>Endogonaceae</taxon>
        <taxon>Jimgerdemannia</taxon>
    </lineage>
</organism>
<evidence type="ECO:0000313" key="1">
    <source>
        <dbReference type="EMBL" id="RUP43808.1"/>
    </source>
</evidence>
<dbReference type="OrthoDB" id="1703270at2759"/>
<dbReference type="PROSITE" id="PS51382">
    <property type="entry name" value="SPX"/>
    <property type="match status" value="1"/>
</dbReference>
<dbReference type="InterPro" id="IPR004331">
    <property type="entry name" value="SPX_dom"/>
</dbReference>
<feature type="non-terminal residue" evidence="1">
    <location>
        <position position="73"/>
    </location>
</feature>
<evidence type="ECO:0000313" key="2">
    <source>
        <dbReference type="Proteomes" id="UP000268093"/>
    </source>
</evidence>
<protein>
    <submittedName>
        <fullName evidence="1">Uncharacterized protein</fullName>
    </submittedName>
</protein>
<dbReference type="Proteomes" id="UP000268093">
    <property type="component" value="Unassembled WGS sequence"/>
</dbReference>
<accession>A0A433CZ08</accession>